<dbReference type="SFLD" id="SFLDS00003">
    <property type="entry name" value="Haloacid_Dehalogenase"/>
    <property type="match status" value="1"/>
</dbReference>
<dbReference type="SUPFAM" id="SSF56784">
    <property type="entry name" value="HAD-like"/>
    <property type="match status" value="1"/>
</dbReference>
<evidence type="ECO:0000313" key="5">
    <source>
        <dbReference type="EMBL" id="MBU6113881.1"/>
    </source>
</evidence>
<evidence type="ECO:0000256" key="1">
    <source>
        <dbReference type="ARBA" id="ARBA00001946"/>
    </source>
</evidence>
<keyword evidence="3 5" id="KW-0378">Hydrolase</keyword>
<dbReference type="InterPro" id="IPR041492">
    <property type="entry name" value="HAD_2"/>
</dbReference>
<evidence type="ECO:0000256" key="4">
    <source>
        <dbReference type="ARBA" id="ARBA00022842"/>
    </source>
</evidence>
<keyword evidence="4" id="KW-0460">Magnesium</keyword>
<dbReference type="InterPro" id="IPR036412">
    <property type="entry name" value="HAD-like_sf"/>
</dbReference>
<keyword evidence="2" id="KW-0479">Metal-binding</keyword>
<gene>
    <name evidence="5" type="ORF">KQ656_07915</name>
</gene>
<organism evidence="5 6">
    <name type="scientific">Mammaliicoccus lentus</name>
    <name type="common">Staphylococcus lentus</name>
    <dbReference type="NCBI Taxonomy" id="42858"/>
    <lineage>
        <taxon>Bacteria</taxon>
        <taxon>Bacillati</taxon>
        <taxon>Bacillota</taxon>
        <taxon>Bacilli</taxon>
        <taxon>Bacillales</taxon>
        <taxon>Staphylococcaceae</taxon>
        <taxon>Mammaliicoccus</taxon>
    </lineage>
</organism>
<evidence type="ECO:0000256" key="3">
    <source>
        <dbReference type="ARBA" id="ARBA00022801"/>
    </source>
</evidence>
<dbReference type="InterPro" id="IPR051400">
    <property type="entry name" value="HAD-like_hydrolase"/>
</dbReference>
<dbReference type="Proteomes" id="UP000770161">
    <property type="component" value="Unassembled WGS sequence"/>
</dbReference>
<keyword evidence="6" id="KW-1185">Reference proteome</keyword>
<dbReference type="NCBIfam" id="TIGR01549">
    <property type="entry name" value="HAD-SF-IA-v1"/>
    <property type="match status" value="1"/>
</dbReference>
<proteinExistence type="predicted"/>
<comment type="caution">
    <text evidence="5">The sequence shown here is derived from an EMBL/GenBank/DDBJ whole genome shotgun (WGS) entry which is preliminary data.</text>
</comment>
<evidence type="ECO:0000313" key="6">
    <source>
        <dbReference type="Proteomes" id="UP000770161"/>
    </source>
</evidence>
<name>A0ABS6GXJ1_MAMLE</name>
<dbReference type="Pfam" id="PF13419">
    <property type="entry name" value="HAD_2"/>
    <property type="match status" value="1"/>
</dbReference>
<reference evidence="5 6" key="1">
    <citation type="submission" date="2021-06" db="EMBL/GenBank/DDBJ databases">
        <title>Staphylococcus lentus K169 genome sequencing.</title>
        <authorList>
            <person name="Sundareshan S."/>
            <person name="Akhila D.S."/>
            <person name="Prachi D."/>
            <person name="Sivakumar R."/>
            <person name="Rajendhran J."/>
            <person name="Isloor S."/>
            <person name="Hegde N.R."/>
        </authorList>
    </citation>
    <scope>NUCLEOTIDE SEQUENCE [LARGE SCALE GENOMIC DNA]</scope>
    <source>
        <strain evidence="5 6">K169</strain>
    </source>
</reference>
<accession>A0ABS6GXJ1</accession>
<dbReference type="EMBL" id="JAHLZN010000012">
    <property type="protein sequence ID" value="MBU6113881.1"/>
    <property type="molecule type" value="Genomic_DNA"/>
</dbReference>
<dbReference type="InterPro" id="IPR023214">
    <property type="entry name" value="HAD_sf"/>
</dbReference>
<dbReference type="PANTHER" id="PTHR46470:SF2">
    <property type="entry name" value="GLYCERALDEHYDE 3-PHOSPHATE PHOSPHATASE"/>
    <property type="match status" value="1"/>
</dbReference>
<dbReference type="InterPro" id="IPR006439">
    <property type="entry name" value="HAD-SF_hydro_IA"/>
</dbReference>
<evidence type="ECO:0000256" key="2">
    <source>
        <dbReference type="ARBA" id="ARBA00022723"/>
    </source>
</evidence>
<comment type="cofactor">
    <cofactor evidence="1">
        <name>Mg(2+)</name>
        <dbReference type="ChEBI" id="CHEBI:18420"/>
    </cofactor>
</comment>
<dbReference type="PANTHER" id="PTHR46470">
    <property type="entry name" value="N-ACYLNEURAMINATE-9-PHOSPHATASE"/>
    <property type="match status" value="1"/>
</dbReference>
<protein>
    <submittedName>
        <fullName evidence="5">HAD family hydrolase</fullName>
    </submittedName>
</protein>
<dbReference type="Gene3D" id="3.40.50.1000">
    <property type="entry name" value="HAD superfamily/HAD-like"/>
    <property type="match status" value="1"/>
</dbReference>
<dbReference type="GO" id="GO:0016787">
    <property type="term" value="F:hydrolase activity"/>
    <property type="evidence" value="ECO:0007669"/>
    <property type="project" value="UniProtKB-KW"/>
</dbReference>
<sequence>MNLIFDLDDTLYDTKQPFINAMKKIYSNLSVDENILFYKFRKHSDEVFLLTQNNEMTLENMHIYRIKEALKHFGINITDKEAIVFQKEYEQFQKSIFLDDKVKCLLDNCNYRNIKLGIITNGETDRQWSKIKNLKLTNWIPKDNIIVSADIGISKPDLDIFKYAEKKVGITPESTYYIGDSYANDVVGAKKAGWKVIWYNKRQGKLLNSKYKPDQMVDTLENLLNQINILD</sequence>
<dbReference type="RefSeq" id="WP_135032050.1">
    <property type="nucleotide sequence ID" value="NZ_CP120062.1"/>
</dbReference>
<dbReference type="SFLD" id="SFLDG01129">
    <property type="entry name" value="C1.5:_HAD__Beta-PGM__Phosphata"/>
    <property type="match status" value="1"/>
</dbReference>
<dbReference type="Gene3D" id="1.20.120.710">
    <property type="entry name" value="Haloacid dehalogenase hydrolase-like domain"/>
    <property type="match status" value="1"/>
</dbReference>
<dbReference type="NCBIfam" id="TIGR01509">
    <property type="entry name" value="HAD-SF-IA-v3"/>
    <property type="match status" value="1"/>
</dbReference>